<evidence type="ECO:0000313" key="2">
    <source>
        <dbReference type="Proteomes" id="UP001594351"/>
    </source>
</evidence>
<comment type="caution">
    <text evidence="1">The sequence shown here is derived from an EMBL/GenBank/DDBJ whole genome shotgun (WGS) entry which is preliminary data.</text>
</comment>
<reference evidence="1 2" key="1">
    <citation type="submission" date="2024-09" db="EMBL/GenBank/DDBJ databases">
        <title>Laminarin stimulates single cell rates of sulfate reduction while oxygen inhibits transcriptomic activity in coastal marine sediment.</title>
        <authorList>
            <person name="Lindsay M."/>
            <person name="Orcutt B."/>
            <person name="Emerson D."/>
            <person name="Stepanauskas R."/>
            <person name="D'Angelo T."/>
        </authorList>
    </citation>
    <scope>NUCLEOTIDE SEQUENCE [LARGE SCALE GENOMIC DNA]</scope>
    <source>
        <strain evidence="1">SAG AM-311-K15</strain>
    </source>
</reference>
<keyword evidence="2" id="KW-1185">Reference proteome</keyword>
<dbReference type="EMBL" id="JBHPBY010000015">
    <property type="protein sequence ID" value="MFC1848990.1"/>
    <property type="molecule type" value="Genomic_DNA"/>
</dbReference>
<evidence type="ECO:0008006" key="3">
    <source>
        <dbReference type="Google" id="ProtNLM"/>
    </source>
</evidence>
<name>A0ABV6YS08_UNCC1</name>
<protein>
    <recommendedName>
        <fullName evidence="3">Periplasmic heavy metal sensor</fullName>
    </recommendedName>
</protein>
<sequence>MSGRNVQWCLGRFLIEMVQSTHLHSSLGVRTRARKIESPVIKTALGTILFFIILGQTAPNFADVTDLKSFSKTRQVRHKIQCLNLINGLYLTPAQSQHLLDLNVRVQELLSQCRRQIEPLEEMQLPDLERLHDVLLTGEELEDQVKRKIVRLNERIHGYVADYQSQVKRLAHEAESMLQDYQKEALLEFNPCLFPHSQASSALPIGSAGLNSKTPLLVHLTKIRTMSDYELDLRLDSVLMKHARLLRKRFNDQLNIYQEQKKLVQAIQKIRKMNDVEFELEKENIAQSLIPPERYLKHPPRTPALEQIIIRFFLDPGAAEILRNHLEKE</sequence>
<evidence type="ECO:0000313" key="1">
    <source>
        <dbReference type="EMBL" id="MFC1848990.1"/>
    </source>
</evidence>
<proteinExistence type="predicted"/>
<dbReference type="Proteomes" id="UP001594351">
    <property type="component" value="Unassembled WGS sequence"/>
</dbReference>
<organism evidence="1 2">
    <name type="scientific">candidate division CSSED10-310 bacterium</name>
    <dbReference type="NCBI Taxonomy" id="2855610"/>
    <lineage>
        <taxon>Bacteria</taxon>
        <taxon>Bacteria division CSSED10-310</taxon>
    </lineage>
</organism>
<accession>A0ABV6YS08</accession>
<gene>
    <name evidence="1" type="ORF">ACFL27_02165</name>
</gene>